<dbReference type="Pfam" id="PF00076">
    <property type="entry name" value="RRM_1"/>
    <property type="match status" value="1"/>
</dbReference>
<reference evidence="3" key="4">
    <citation type="submission" date="2013-04" db="EMBL/GenBank/DDBJ databases">
        <authorList>
            <person name="Chen J."/>
            <person name="Hu Y."/>
            <person name="Yin Y."/>
            <person name="Wang B."/>
            <person name="Zhu Y."/>
        </authorList>
    </citation>
    <scope>NUCLEOTIDE SEQUENCE</scope>
    <source>
        <strain evidence="3">Unioasis 1</strain>
    </source>
</reference>
<sequence>MTTPKRSTSLRKQKNSIVEFIARPQNGEKIIRNTEAPSKRKSNYDIAFKKPKATKTVLTKYLLTKLSIYKIFSVKHNSKEKNSFLYLHDNYLQLKLNFENEPYVLQLIDDLYKIITNHNTKKIYDICLTLKNRYKYEADTMNLSILTSSMHTLQSKREEIEMYVGNTFNEFETLIKPNVFLYQSSTINVPIKRNKIQIRWRNNVEAHLEEIDELVLFHHFKKYGTVLGIVICQTYALLEYASSESVVKAIENEQMYTIIELNTYSKNVDLMKIIRFVAKQIYNIEQFLNSYTILHSNVI</sequence>
<keyword evidence="5" id="KW-1185">Reference proteome</keyword>
<proteinExistence type="predicted"/>
<dbReference type="KEGG" id="vg:5176445"/>
<evidence type="ECO:0000313" key="3">
    <source>
        <dbReference type="EMBL" id="AGS47894.1"/>
    </source>
</evidence>
<dbReference type="InterPro" id="IPR000504">
    <property type="entry name" value="RRM_dom"/>
</dbReference>
<dbReference type="EMBL" id="MZ394738">
    <property type="protein sequence ID" value="QWV59699.1"/>
    <property type="molecule type" value="Genomic_DNA"/>
</dbReference>
<name>A0EYT6_9ABAC</name>
<evidence type="ECO:0000259" key="1">
    <source>
        <dbReference type="Pfam" id="PF00076"/>
    </source>
</evidence>
<dbReference type="InterPro" id="IPR012677">
    <property type="entry name" value="Nucleotide-bd_a/b_plait_sf"/>
</dbReference>
<feature type="domain" description="RRM" evidence="1">
    <location>
        <begin position="210"/>
        <end position="255"/>
    </location>
</feature>
<reference evidence="2 5" key="3">
    <citation type="journal article" date="2007" name="Virology">
        <title>Genome sequence and organization of a nucleopolyhedrovirus that infects the tea looper caterpillar, Ectropis obliqua.</title>
        <authorList>
            <person name="Ma X.C."/>
            <person name="Shang J.Y."/>
            <person name="Yang Z.N."/>
            <person name="Bao Y.Y."/>
            <person name="Xiao Q."/>
            <person name="Zhang C.X."/>
        </authorList>
    </citation>
    <scope>NUCLEOTIDE SEQUENCE [LARGE SCALE GENOMIC DNA]</scope>
    <source>
        <strain evidence="2 5">A1</strain>
    </source>
</reference>
<accession>A0EYT6</accession>
<dbReference type="Gene3D" id="3.30.70.330">
    <property type="match status" value="1"/>
</dbReference>
<dbReference type="GO" id="GO:0003723">
    <property type="term" value="F:RNA binding"/>
    <property type="evidence" value="ECO:0007669"/>
    <property type="project" value="InterPro"/>
</dbReference>
<dbReference type="EMBL" id="DQ837165">
    <property type="protein sequence ID" value="ABI35717.1"/>
    <property type="molecule type" value="Genomic_DNA"/>
</dbReference>
<reference evidence="2" key="2">
    <citation type="submission" date="2006-07" db="EMBL/GenBank/DDBJ databases">
        <authorList>
            <person name="Zhang C.-X."/>
            <person name="Yang Z.-N."/>
            <person name="Ma X.-C."/>
            <person name="Xiao Q."/>
        </authorList>
    </citation>
    <scope>NUCLEOTIDE SEQUENCE</scope>
    <source>
        <strain evidence="2">A1</strain>
    </source>
</reference>
<gene>
    <name evidence="4" type="ORF">QF4000113</name>
    <name evidence="3" type="ORF">wdlz-06GM45</name>
</gene>
<organism evidence="2 5">
    <name type="scientific">Ectropis obliqua nucleopolyhedrovirus</name>
    <dbReference type="NCBI Taxonomy" id="59376"/>
    <lineage>
        <taxon>Viruses</taxon>
        <taxon>Viruses incertae sedis</taxon>
        <taxon>Naldaviricetes</taxon>
        <taxon>Lefavirales</taxon>
        <taxon>Baculoviridae</taxon>
        <taxon>Alphabaculovirus</taxon>
        <taxon>Alphabaculovirus ecobliquae</taxon>
    </lineage>
</organism>
<dbReference type="EMBL" id="KC960018">
    <property type="protein sequence ID" value="AGS47894.1"/>
    <property type="molecule type" value="Genomic_DNA"/>
</dbReference>
<evidence type="ECO:0000313" key="5">
    <source>
        <dbReference type="Proteomes" id="UP000214344"/>
    </source>
</evidence>
<reference evidence="4" key="5">
    <citation type="submission" date="2021-06" db="EMBL/GenBank/DDBJ databases">
        <authorList>
            <person name="Xiao Q."/>
            <person name="Zhang X.X."/>
            <person name="Tang M.J."/>
        </authorList>
    </citation>
    <scope>NUCLEOTIDE SEQUENCE</scope>
    <source>
        <strain evidence="4">QF4</strain>
    </source>
</reference>
<dbReference type="RefSeq" id="YP_874226.1">
    <property type="nucleotide sequence ID" value="NC_008586.1"/>
</dbReference>
<reference evidence="2 5" key="1">
    <citation type="journal article" date="2006" name="J. Microbiol.">
        <title>Morphological, phylogenetic and biological characteristics of Ectropis obliqua single-nucleocapsid nucleopolyhedrovirus.</title>
        <authorList>
            <person name="Ma X.C."/>
            <person name="Xu H.J."/>
            <person name="Tang M.J."/>
            <person name="Xiao Q."/>
            <person name="Hong J."/>
            <person name="Zhang C.X."/>
        </authorList>
    </citation>
    <scope>NUCLEOTIDE SEQUENCE [LARGE SCALE GENOMIC DNA]</scope>
    <source>
        <strain evidence="2 5">A1</strain>
    </source>
</reference>
<dbReference type="SUPFAM" id="SSF54928">
    <property type="entry name" value="RNA-binding domain, RBD"/>
    <property type="match status" value="1"/>
</dbReference>
<dbReference type="Proteomes" id="UP000214344">
    <property type="component" value="Segment"/>
</dbReference>
<dbReference type="OrthoDB" id="20034at10239"/>
<evidence type="ECO:0000313" key="4">
    <source>
        <dbReference type="EMBL" id="QWV59699.1"/>
    </source>
</evidence>
<protein>
    <submittedName>
        <fullName evidence="2">Baculovirus J domain protein</fullName>
    </submittedName>
</protein>
<evidence type="ECO:0000313" key="2">
    <source>
        <dbReference type="EMBL" id="ABI35717.1"/>
    </source>
</evidence>
<dbReference type="InterPro" id="IPR035979">
    <property type="entry name" value="RBD_domain_sf"/>
</dbReference>